<dbReference type="EMBL" id="MFDT01000068">
    <property type="protein sequence ID" value="OGE64358.1"/>
    <property type="molecule type" value="Genomic_DNA"/>
</dbReference>
<comment type="caution">
    <text evidence="1">The sequence shown here is derived from an EMBL/GenBank/DDBJ whole genome shotgun (WGS) entry which is preliminary data.</text>
</comment>
<accession>A0A1F5MG67</accession>
<evidence type="ECO:0000313" key="2">
    <source>
        <dbReference type="Proteomes" id="UP000178859"/>
    </source>
</evidence>
<gene>
    <name evidence="1" type="ORF">A3I48_03085</name>
</gene>
<evidence type="ECO:0000313" key="1">
    <source>
        <dbReference type="EMBL" id="OGE64358.1"/>
    </source>
</evidence>
<dbReference type="AlphaFoldDB" id="A0A1F5MG67"/>
<proteinExistence type="predicted"/>
<sequence length="156" mass="17758">MTNNDLNQISVLMDKKLKIFGDNIDDKLAKISLKISSTEERLKTEMHASDKSLKAELLASDAGLKAEMIASNKSLKAELLTSDKRVTDNVSNFIEETLLPMINERFDETADKADIDRIERKLDRLIDTSLDHEQRIKEIESVPVVAHELKRRKPNL</sequence>
<name>A0A1F5MG67_9BACT</name>
<reference evidence="1 2" key="1">
    <citation type="journal article" date="2016" name="Nat. Commun.">
        <title>Thousands of microbial genomes shed light on interconnected biogeochemical processes in an aquifer system.</title>
        <authorList>
            <person name="Anantharaman K."/>
            <person name="Brown C.T."/>
            <person name="Hug L.A."/>
            <person name="Sharon I."/>
            <person name="Castelle C.J."/>
            <person name="Probst A.J."/>
            <person name="Thomas B.C."/>
            <person name="Singh A."/>
            <person name="Wilkins M.J."/>
            <person name="Karaoz U."/>
            <person name="Brodie E.L."/>
            <person name="Williams K.H."/>
            <person name="Hubbard S.S."/>
            <person name="Banfield J.F."/>
        </authorList>
    </citation>
    <scope>NUCLEOTIDE SEQUENCE [LARGE SCALE GENOMIC DNA]</scope>
</reference>
<protein>
    <submittedName>
        <fullName evidence="1">Uncharacterized protein</fullName>
    </submittedName>
</protein>
<organism evidence="1 2">
    <name type="scientific">Candidatus Daviesbacteria bacterium RIFCSPLOWO2_02_FULL_36_7</name>
    <dbReference type="NCBI Taxonomy" id="1797792"/>
    <lineage>
        <taxon>Bacteria</taxon>
        <taxon>Candidatus Daviesiibacteriota</taxon>
    </lineage>
</organism>
<dbReference type="Proteomes" id="UP000178859">
    <property type="component" value="Unassembled WGS sequence"/>
</dbReference>